<dbReference type="Gene3D" id="2.60.40.420">
    <property type="entry name" value="Cupredoxins - blue copper proteins"/>
    <property type="match status" value="2"/>
</dbReference>
<evidence type="ECO:0000313" key="3">
    <source>
        <dbReference type="EMBL" id="KAK9289425.1"/>
    </source>
</evidence>
<evidence type="ECO:0000313" key="4">
    <source>
        <dbReference type="Proteomes" id="UP001415857"/>
    </source>
</evidence>
<organism evidence="3 4">
    <name type="scientific">Liquidambar formosana</name>
    <name type="common">Formosan gum</name>
    <dbReference type="NCBI Taxonomy" id="63359"/>
    <lineage>
        <taxon>Eukaryota</taxon>
        <taxon>Viridiplantae</taxon>
        <taxon>Streptophyta</taxon>
        <taxon>Embryophyta</taxon>
        <taxon>Tracheophyta</taxon>
        <taxon>Spermatophyta</taxon>
        <taxon>Magnoliopsida</taxon>
        <taxon>eudicotyledons</taxon>
        <taxon>Gunneridae</taxon>
        <taxon>Pentapetalae</taxon>
        <taxon>Saxifragales</taxon>
        <taxon>Altingiaceae</taxon>
        <taxon>Liquidambar</taxon>
    </lineage>
</organism>
<reference evidence="3 4" key="1">
    <citation type="journal article" date="2024" name="Plant J.">
        <title>Genome sequences and population genomics reveal climatic adaptation and genomic divergence between two closely related sweetgum species.</title>
        <authorList>
            <person name="Xu W.Q."/>
            <person name="Ren C.Q."/>
            <person name="Zhang X.Y."/>
            <person name="Comes H.P."/>
            <person name="Liu X.H."/>
            <person name="Li Y.G."/>
            <person name="Kettle C.J."/>
            <person name="Jalonen R."/>
            <person name="Gaisberger H."/>
            <person name="Ma Y.Z."/>
            <person name="Qiu Y.X."/>
        </authorList>
    </citation>
    <scope>NUCLEOTIDE SEQUENCE [LARGE SCALE GENOMIC DNA]</scope>
    <source>
        <strain evidence="3">Hangzhou</strain>
    </source>
</reference>
<keyword evidence="1" id="KW-0732">Signal</keyword>
<dbReference type="GO" id="GO:0005886">
    <property type="term" value="C:plasma membrane"/>
    <property type="evidence" value="ECO:0007669"/>
    <property type="project" value="TreeGrafter"/>
</dbReference>
<evidence type="ECO:0000256" key="1">
    <source>
        <dbReference type="SAM" id="SignalP"/>
    </source>
</evidence>
<feature type="signal peptide" evidence="1">
    <location>
        <begin position="1"/>
        <end position="20"/>
    </location>
</feature>
<gene>
    <name evidence="3" type="ORF">L1049_007580</name>
</gene>
<dbReference type="PANTHER" id="PTHR33021">
    <property type="entry name" value="BLUE COPPER PROTEIN"/>
    <property type="match status" value="1"/>
</dbReference>
<dbReference type="InterPro" id="IPR039391">
    <property type="entry name" value="Phytocyanin-like"/>
</dbReference>
<dbReference type="PANTHER" id="PTHR33021:SF533">
    <property type="entry name" value="PHYTOCYANIN DOMAIN-CONTAINING PROTEIN"/>
    <property type="match status" value="1"/>
</dbReference>
<sequence>MASKSLLIILAIVFPAIVSAKKFIVGDDKVFNYPIGAHNVFKVNGTVFEKCAVPPLNEALTAGSDTIKLATSGRKWYICGVAQHCKVGQKLFITVQDQGASRVSSANGVIMNVLPIFTYAAGDHNVLKLNESRYETYIAPPSNEALTSGFDTVNLTTPGRHWYICGKENHCKVGVQKLSIVVQCAEDLPTGANVSPSNGVLVNMVHPVWWLYLGLYLF</sequence>
<feature type="chain" id="PRO_5042831266" description="Phytocyanin domain-containing protein" evidence="1">
    <location>
        <begin position="21"/>
        <end position="218"/>
    </location>
</feature>
<dbReference type="SUPFAM" id="SSF49503">
    <property type="entry name" value="Cupredoxins"/>
    <property type="match status" value="2"/>
</dbReference>
<dbReference type="EMBL" id="JBBPBK010000002">
    <property type="protein sequence ID" value="KAK9289425.1"/>
    <property type="molecule type" value="Genomic_DNA"/>
</dbReference>
<dbReference type="InterPro" id="IPR008972">
    <property type="entry name" value="Cupredoxin"/>
</dbReference>
<dbReference type="GO" id="GO:0009055">
    <property type="term" value="F:electron transfer activity"/>
    <property type="evidence" value="ECO:0007669"/>
    <property type="project" value="InterPro"/>
</dbReference>
<comment type="caution">
    <text evidence="3">The sequence shown here is derived from an EMBL/GenBank/DDBJ whole genome shotgun (WGS) entry which is preliminary data.</text>
</comment>
<protein>
    <recommendedName>
        <fullName evidence="2">Phytocyanin domain-containing protein</fullName>
    </recommendedName>
</protein>
<dbReference type="InterPro" id="IPR003245">
    <property type="entry name" value="Phytocyanin_dom"/>
</dbReference>
<name>A0AAP0S223_LIQFO</name>
<accession>A0AAP0S223</accession>
<dbReference type="Proteomes" id="UP001415857">
    <property type="component" value="Unassembled WGS sequence"/>
</dbReference>
<proteinExistence type="predicted"/>
<dbReference type="AlphaFoldDB" id="A0AAP0S223"/>
<dbReference type="Pfam" id="PF02298">
    <property type="entry name" value="Cu_bind_like"/>
    <property type="match status" value="2"/>
</dbReference>
<keyword evidence="4" id="KW-1185">Reference proteome</keyword>
<evidence type="ECO:0000259" key="2">
    <source>
        <dbReference type="PROSITE" id="PS51485"/>
    </source>
</evidence>
<dbReference type="PROSITE" id="PS51485">
    <property type="entry name" value="PHYTOCYANIN"/>
    <property type="match status" value="1"/>
</dbReference>
<feature type="domain" description="Phytocyanin" evidence="2">
    <location>
        <begin position="1"/>
        <end position="97"/>
    </location>
</feature>